<sequence length="64" mass="7897">MDLYIYENGNRNSEYCYLIDKNMKLGVYEYVGLEKEEVLDDGKLTRRMYKLFYRRRKSRWAVSI</sequence>
<name>A0A0K9GSC9_9BACI</name>
<gene>
    <name evidence="1" type="ORF">AC625_08605</name>
</gene>
<dbReference type="AlphaFoldDB" id="A0A0K9GSC9"/>
<comment type="caution">
    <text evidence="1">The sequence shown here is derived from an EMBL/GenBank/DDBJ whole genome shotgun (WGS) entry which is preliminary data.</text>
</comment>
<reference evidence="2" key="1">
    <citation type="submission" date="2015-07" db="EMBL/GenBank/DDBJ databases">
        <title>Genome sequencing project for genomic taxonomy and phylogenomics of Bacillus-like bacteria.</title>
        <authorList>
            <person name="Liu B."/>
            <person name="Wang J."/>
            <person name="Zhu Y."/>
            <person name="Liu G."/>
            <person name="Chen Q."/>
            <person name="Chen Z."/>
            <person name="Lan J."/>
            <person name="Che J."/>
            <person name="Ge C."/>
            <person name="Shi H."/>
            <person name="Pan Z."/>
            <person name="Liu X."/>
        </authorList>
    </citation>
    <scope>NUCLEOTIDE SEQUENCE [LARGE SCALE GENOMIC DNA]</scope>
    <source>
        <strain evidence="2">FJAT-27997</strain>
    </source>
</reference>
<accession>A0A0K9GSC9</accession>
<dbReference type="STRING" id="1679170.AC625_08605"/>
<keyword evidence="2" id="KW-1185">Reference proteome</keyword>
<proteinExistence type="predicted"/>
<protein>
    <submittedName>
        <fullName evidence="1">Uncharacterized protein</fullName>
    </submittedName>
</protein>
<organism evidence="1 2">
    <name type="scientific">Peribacillus loiseleuriae</name>
    <dbReference type="NCBI Taxonomy" id="1679170"/>
    <lineage>
        <taxon>Bacteria</taxon>
        <taxon>Bacillati</taxon>
        <taxon>Bacillota</taxon>
        <taxon>Bacilli</taxon>
        <taxon>Bacillales</taxon>
        <taxon>Bacillaceae</taxon>
        <taxon>Peribacillus</taxon>
    </lineage>
</organism>
<dbReference type="PATRIC" id="fig|1679170.3.peg.1846"/>
<dbReference type="EMBL" id="LFZW01000001">
    <property type="protein sequence ID" value="KMY49594.1"/>
    <property type="molecule type" value="Genomic_DNA"/>
</dbReference>
<evidence type="ECO:0000313" key="2">
    <source>
        <dbReference type="Proteomes" id="UP000037146"/>
    </source>
</evidence>
<dbReference type="Proteomes" id="UP000037146">
    <property type="component" value="Unassembled WGS sequence"/>
</dbReference>
<evidence type="ECO:0000313" key="1">
    <source>
        <dbReference type="EMBL" id="KMY49594.1"/>
    </source>
</evidence>